<evidence type="ECO:0000313" key="1">
    <source>
        <dbReference type="EMBL" id="SMY35010.1"/>
    </source>
</evidence>
<sequence>MRINHTCPYCMKEAFNRSGMQSLSFRLTPHMLHDSGVHEIKCPRGHEYSVVLSAAKYEILYDLGMNALGDGYTRESVSSFASALERFYEFFIKFQMVNTGTTSELADQAWKTVSNQSERQLGAFTYLYLSSLGELPPELSSNDRGFRNKVIHKGYIPSVDEAIGFGKVVYNHIMLVISELEVKYGRQKLYEFYSNQLPKGGSSWIVSESAKSMNLSQTSGGTSVVDFDTMLQRFRR</sequence>
<gene>
    <name evidence="1" type="ORF">PAND9192_01678</name>
</gene>
<name>A0A1Y6MGU8_9GAMM</name>
<proteinExistence type="predicted"/>
<reference evidence="2" key="1">
    <citation type="submission" date="2017-06" db="EMBL/GenBank/DDBJ databases">
        <authorList>
            <person name="Rodrigo-Torres L."/>
            <person name="Arahal R.D."/>
            <person name="Lucena T."/>
        </authorList>
    </citation>
    <scope>NUCLEOTIDE SEQUENCE [LARGE SCALE GENOMIC DNA]</scope>
    <source>
        <strain evidence="2">CECT 9192</strain>
    </source>
</reference>
<dbReference type="AlphaFoldDB" id="A0A1Y6MGU8"/>
<evidence type="ECO:0000313" key="2">
    <source>
        <dbReference type="Proteomes" id="UP000195719"/>
    </source>
</evidence>
<accession>A0A1Y6MGU8</accession>
<protein>
    <submittedName>
        <fullName evidence="1">Uncharacterized protein</fullName>
    </submittedName>
</protein>
<keyword evidence="2" id="KW-1185">Reference proteome</keyword>
<organism evidence="1 2">
    <name type="scientific">Photobacterium andalusiense</name>
    <dbReference type="NCBI Taxonomy" id="2204296"/>
    <lineage>
        <taxon>Bacteria</taxon>
        <taxon>Pseudomonadati</taxon>
        <taxon>Pseudomonadota</taxon>
        <taxon>Gammaproteobacteria</taxon>
        <taxon>Vibrionales</taxon>
        <taxon>Vibrionaceae</taxon>
        <taxon>Photobacterium</taxon>
    </lineage>
</organism>
<dbReference type="EMBL" id="FYAJ01000002">
    <property type="protein sequence ID" value="SMY35010.1"/>
    <property type="molecule type" value="Genomic_DNA"/>
</dbReference>
<dbReference type="Proteomes" id="UP000195719">
    <property type="component" value="Unassembled WGS sequence"/>
</dbReference>